<dbReference type="PROSITE" id="PS51186">
    <property type="entry name" value="GNAT"/>
    <property type="match status" value="1"/>
</dbReference>
<dbReference type="Gene3D" id="3.40.630.30">
    <property type="match status" value="1"/>
</dbReference>
<dbReference type="AlphaFoldDB" id="A0A5D8QDP2"/>
<dbReference type="Proteomes" id="UP000322976">
    <property type="component" value="Unassembled WGS sequence"/>
</dbReference>
<dbReference type="GO" id="GO:0016747">
    <property type="term" value="F:acyltransferase activity, transferring groups other than amino-acyl groups"/>
    <property type="evidence" value="ECO:0007669"/>
    <property type="project" value="InterPro"/>
</dbReference>
<dbReference type="EMBL" id="VTPS01000005">
    <property type="protein sequence ID" value="TZE82622.1"/>
    <property type="molecule type" value="Genomic_DNA"/>
</dbReference>
<dbReference type="InterPro" id="IPR000182">
    <property type="entry name" value="GNAT_dom"/>
</dbReference>
<dbReference type="CDD" id="cd04301">
    <property type="entry name" value="NAT_SF"/>
    <property type="match status" value="1"/>
</dbReference>
<dbReference type="InterPro" id="IPR016181">
    <property type="entry name" value="Acyl_CoA_acyltransferase"/>
</dbReference>
<dbReference type="InterPro" id="IPR013653">
    <property type="entry name" value="GCN5-like_dom"/>
</dbReference>
<keyword evidence="3" id="KW-1185">Reference proteome</keyword>
<protein>
    <submittedName>
        <fullName evidence="2">GNAT family N-acetyltransferase</fullName>
    </submittedName>
</protein>
<comment type="caution">
    <text evidence="2">The sequence shown here is derived from an EMBL/GenBank/DDBJ whole genome shotgun (WGS) entry which is preliminary data.</text>
</comment>
<gene>
    <name evidence="2" type="ORF">FWJ32_04940</name>
</gene>
<accession>A0A5D8QDP2</accession>
<dbReference type="Pfam" id="PF08445">
    <property type="entry name" value="FR47"/>
    <property type="match status" value="1"/>
</dbReference>
<sequence>MLMIRLLTQSDKQIILEYLERNEIETSFLYANIIGFGIENRKGIRRCADYYGFFDGEVLKGILPFYNLGSCTPHYEVDDAVPLFAELMKKRNFEFLLGMYKIIRPLYVEIKAYKEIQAYDESSYFINKNFKPFILDGVNFINANKVNSDEVVNFIVDANAKGFNQIVAKEDIRKSLTLRGEEEEFIIAEKDGKLVAQACVQTYTPQINQIGGVYTAEDEKNKGYCKAIVSELCRRIIARGKIPTLSAKKKNIPAVKAYTAIGFEPYDDYLIIRCNRNS</sequence>
<name>A0A5D8QDP2_9THEO</name>
<evidence type="ECO:0000313" key="3">
    <source>
        <dbReference type="Proteomes" id="UP000322976"/>
    </source>
</evidence>
<proteinExistence type="predicted"/>
<evidence type="ECO:0000259" key="1">
    <source>
        <dbReference type="PROSITE" id="PS51186"/>
    </source>
</evidence>
<dbReference type="SUPFAM" id="SSF55729">
    <property type="entry name" value="Acyl-CoA N-acyltransferases (Nat)"/>
    <property type="match status" value="1"/>
</dbReference>
<keyword evidence="2" id="KW-0808">Transferase</keyword>
<evidence type="ECO:0000313" key="2">
    <source>
        <dbReference type="EMBL" id="TZE82622.1"/>
    </source>
</evidence>
<organism evidence="2 3">
    <name type="scientific">Calorimonas adulescens</name>
    <dbReference type="NCBI Taxonomy" id="2606906"/>
    <lineage>
        <taxon>Bacteria</taxon>
        <taxon>Bacillati</taxon>
        <taxon>Bacillota</taxon>
        <taxon>Clostridia</taxon>
        <taxon>Thermoanaerobacterales</taxon>
        <taxon>Thermoanaerobacteraceae</taxon>
        <taxon>Calorimonas</taxon>
    </lineage>
</organism>
<reference evidence="2 3" key="1">
    <citation type="submission" date="2019-08" db="EMBL/GenBank/DDBJ databases">
        <title>Calorimonas adulescens gen. nov., sp. nov., an anaerobic thermophilic bacterium from Sakhalin hot spring.</title>
        <authorList>
            <person name="Khomyakova M.A."/>
            <person name="Merkel A.Y."/>
            <person name="Novikov A."/>
            <person name="Bonch-Osmolovskaya E.A."/>
            <person name="Slobodkin A.I."/>
        </authorList>
    </citation>
    <scope>NUCLEOTIDE SEQUENCE [LARGE SCALE GENOMIC DNA]</scope>
    <source>
        <strain evidence="2 3">A05MB</strain>
    </source>
</reference>
<feature type="domain" description="N-acetyltransferase" evidence="1">
    <location>
        <begin position="138"/>
        <end position="277"/>
    </location>
</feature>